<evidence type="ECO:0000256" key="1">
    <source>
        <dbReference type="ARBA" id="ARBA00017902"/>
    </source>
</evidence>
<organism evidence="3 4">
    <name type="scientific">Trachymyrmex septentrionalis</name>
    <dbReference type="NCBI Taxonomy" id="34720"/>
    <lineage>
        <taxon>Eukaryota</taxon>
        <taxon>Metazoa</taxon>
        <taxon>Ecdysozoa</taxon>
        <taxon>Arthropoda</taxon>
        <taxon>Hexapoda</taxon>
        <taxon>Insecta</taxon>
        <taxon>Pterygota</taxon>
        <taxon>Neoptera</taxon>
        <taxon>Endopterygota</taxon>
        <taxon>Hymenoptera</taxon>
        <taxon>Apocrita</taxon>
        <taxon>Aculeata</taxon>
        <taxon>Formicoidea</taxon>
        <taxon>Formicidae</taxon>
        <taxon>Myrmicinae</taxon>
        <taxon>Trachymyrmex</taxon>
    </lineage>
</organism>
<keyword evidence="2" id="KW-0812">Transmembrane</keyword>
<dbReference type="STRING" id="34720.A0A195FUA2"/>
<evidence type="ECO:0000313" key="4">
    <source>
        <dbReference type="Proteomes" id="UP000078541"/>
    </source>
</evidence>
<dbReference type="EMBL" id="KQ981280">
    <property type="protein sequence ID" value="KYN43464.1"/>
    <property type="molecule type" value="Genomic_DNA"/>
</dbReference>
<proteinExistence type="predicted"/>
<feature type="non-terminal residue" evidence="3">
    <location>
        <position position="1"/>
    </location>
</feature>
<protein>
    <recommendedName>
        <fullName evidence="1">Small integral membrane protein 14</fullName>
    </recommendedName>
</protein>
<dbReference type="PANTHER" id="PTHR31019">
    <property type="entry name" value="SMALL INTEGRAL MEMBRANE PROTEIN 14"/>
    <property type="match status" value="1"/>
</dbReference>
<keyword evidence="2" id="KW-0472">Membrane</keyword>
<evidence type="ECO:0000313" key="3">
    <source>
        <dbReference type="EMBL" id="KYN43464.1"/>
    </source>
</evidence>
<keyword evidence="2" id="KW-1133">Transmembrane helix</keyword>
<dbReference type="AlphaFoldDB" id="A0A195FUA2"/>
<dbReference type="GO" id="GO:0005783">
    <property type="term" value="C:endoplasmic reticulum"/>
    <property type="evidence" value="ECO:0007669"/>
    <property type="project" value="TreeGrafter"/>
</dbReference>
<gene>
    <name evidence="3" type="ORF">ALC56_02190</name>
</gene>
<accession>A0A195FUA2</accession>
<dbReference type="Proteomes" id="UP000078541">
    <property type="component" value="Unassembled WGS sequence"/>
</dbReference>
<keyword evidence="4" id="KW-1185">Reference proteome</keyword>
<sequence length="156" mass="17759">PTTMSDEGFDPCECMWNHMSVQHLLSILRQSQDYCSDTECFSVSRFPGPQTNVRECSDFLFTCLIIGFIALLYAFRPRSLRYSTGNVINKSSNEPVSVHRLCIIDGNLKTYFEHTLFVGFTRGRSAFANDELNSVVRHRQGSCYSRFYISGSALNL</sequence>
<feature type="transmembrane region" description="Helical" evidence="2">
    <location>
        <begin position="59"/>
        <end position="75"/>
    </location>
</feature>
<dbReference type="Pfam" id="PF11027">
    <property type="entry name" value="DUF2615"/>
    <property type="match status" value="1"/>
</dbReference>
<name>A0A195FUA2_9HYME</name>
<dbReference type="InterPro" id="IPR020309">
    <property type="entry name" value="Smim-14"/>
</dbReference>
<reference evidence="3 4" key="1">
    <citation type="submission" date="2016-03" db="EMBL/GenBank/DDBJ databases">
        <title>Trachymyrmex septentrionalis WGS genome.</title>
        <authorList>
            <person name="Nygaard S."/>
            <person name="Hu H."/>
            <person name="Boomsma J."/>
            <person name="Zhang G."/>
        </authorList>
    </citation>
    <scope>NUCLEOTIDE SEQUENCE [LARGE SCALE GENOMIC DNA]</scope>
    <source>
        <strain evidence="3">Tsep2-gDNA-1</strain>
        <tissue evidence="3">Whole body</tissue>
    </source>
</reference>
<evidence type="ECO:0000256" key="2">
    <source>
        <dbReference type="SAM" id="Phobius"/>
    </source>
</evidence>
<dbReference type="PANTHER" id="PTHR31019:SF1">
    <property type="entry name" value="SMALL INTEGRAL MEMBRANE PROTEIN 14"/>
    <property type="match status" value="1"/>
</dbReference>